<dbReference type="Proteomes" id="UP000070449">
    <property type="component" value="Unassembled WGS sequence"/>
</dbReference>
<keyword evidence="2" id="KW-0472">Membrane</keyword>
<dbReference type="Gene3D" id="3.40.33.10">
    <property type="entry name" value="CAP"/>
    <property type="match status" value="1"/>
</dbReference>
<dbReference type="CDD" id="cd05379">
    <property type="entry name" value="CAP_bacterial"/>
    <property type="match status" value="1"/>
</dbReference>
<proteinExistence type="predicted"/>
<keyword evidence="2" id="KW-0812">Transmembrane</keyword>
<dbReference type="STRING" id="1617427.UZ20_WS6002000545"/>
<evidence type="ECO:0000256" key="2">
    <source>
        <dbReference type="SAM" id="Phobius"/>
    </source>
</evidence>
<dbReference type="PANTHER" id="PTHR31157:SF1">
    <property type="entry name" value="SCP DOMAIN-CONTAINING PROTEIN"/>
    <property type="match status" value="1"/>
</dbReference>
<name>A0A136KJ75_9BACT</name>
<comment type="caution">
    <text evidence="4">The sequence shown here is derived from an EMBL/GenBank/DDBJ whole genome shotgun (WGS) entry which is preliminary data.</text>
</comment>
<evidence type="ECO:0000259" key="3">
    <source>
        <dbReference type="Pfam" id="PF00188"/>
    </source>
</evidence>
<dbReference type="Gene3D" id="2.60.40.10">
    <property type="entry name" value="Immunoglobulins"/>
    <property type="match status" value="1"/>
</dbReference>
<organism evidence="4 5">
    <name type="scientific">candidate division WS6 bacterium OLB21</name>
    <dbReference type="NCBI Taxonomy" id="1617427"/>
    <lineage>
        <taxon>Bacteria</taxon>
        <taxon>Candidatus Dojkabacteria</taxon>
    </lineage>
</organism>
<dbReference type="InterPro" id="IPR013783">
    <property type="entry name" value="Ig-like_fold"/>
</dbReference>
<accession>A0A136KJ75</accession>
<gene>
    <name evidence="4" type="ORF">UZ20_WS6002000545</name>
</gene>
<feature type="region of interest" description="Disordered" evidence="1">
    <location>
        <begin position="377"/>
        <end position="397"/>
    </location>
</feature>
<sequence length="456" mass="50457">MKYSKDNLKSKIAYFIKNYWLLSTRAVDKPIARFADFFRLVIIPSFAFLILSAVLGITVGAIINSYSSIIRFAGTVYSQEGQNETDFISGKEYTIGETGVLQIKDKRFNLIISLPAEFQISEEAVSINSEYVILDSKSDFTFRFSDRTLNINKGALVFYLQKDSEFHVLSGKLQISTDAGIEPGKYLAFNDLEESSKNTDRAVFQSISKEFYDLLLAEKLLPLELSDLKPPVIELVSPSGNSIDQQTITVSIKTETEAIVLINGSNATANDEGLFSKEIQLKEGENEIKVEAVDTWGNKAELIRNITYTKLVVTPQPSANTGDIDTEPRTFQAPTCNQSDFNAKLLCLINNHRSANGKKALSSDSKLNQTAQSHSQWMNSTGNLSHTGENGSTPVERCQQNGTSCNAENIAYNSAITADKIFQQWKNSPGHNQNMLGNFSFIGIGRSGGYATTVFR</sequence>
<evidence type="ECO:0000256" key="1">
    <source>
        <dbReference type="SAM" id="MobiDB-lite"/>
    </source>
</evidence>
<evidence type="ECO:0000313" key="4">
    <source>
        <dbReference type="EMBL" id="KXK09496.1"/>
    </source>
</evidence>
<protein>
    <submittedName>
        <fullName evidence="4">Cysteine-rich secretory protein family protein</fullName>
    </submittedName>
</protein>
<dbReference type="InterPro" id="IPR035940">
    <property type="entry name" value="CAP_sf"/>
</dbReference>
<keyword evidence="2" id="KW-1133">Transmembrane helix</keyword>
<dbReference type="InterPro" id="IPR014044">
    <property type="entry name" value="CAP_dom"/>
</dbReference>
<feature type="transmembrane region" description="Helical" evidence="2">
    <location>
        <begin position="37"/>
        <end position="63"/>
    </location>
</feature>
<dbReference type="Pfam" id="PF09136">
    <property type="entry name" value="Glucodextran_B"/>
    <property type="match status" value="1"/>
</dbReference>
<dbReference type="SUPFAM" id="SSF55797">
    <property type="entry name" value="PR-1-like"/>
    <property type="match status" value="1"/>
</dbReference>
<reference evidence="4 5" key="1">
    <citation type="submission" date="2015-02" db="EMBL/GenBank/DDBJ databases">
        <title>Improved understanding of the partial-nitritation anammox process through 23 genomes representing the majority of the microbial community.</title>
        <authorList>
            <person name="Speth D.R."/>
            <person name="In T Zandt M."/>
            <person name="Guerrero Cruz S."/>
            <person name="Jetten M.S."/>
            <person name="Dutilh B.E."/>
        </authorList>
    </citation>
    <scope>NUCLEOTIDE SEQUENCE [LARGE SCALE GENOMIC DNA]</scope>
    <source>
        <strain evidence="4">OLB21</strain>
    </source>
</reference>
<feature type="domain" description="SCP" evidence="3">
    <location>
        <begin position="348"/>
        <end position="452"/>
    </location>
</feature>
<dbReference type="AlphaFoldDB" id="A0A136KJ75"/>
<dbReference type="EMBL" id="JYPD01000017">
    <property type="protein sequence ID" value="KXK09496.1"/>
    <property type="molecule type" value="Genomic_DNA"/>
</dbReference>
<evidence type="ECO:0000313" key="5">
    <source>
        <dbReference type="Proteomes" id="UP000070449"/>
    </source>
</evidence>
<dbReference type="Pfam" id="PF00188">
    <property type="entry name" value="CAP"/>
    <property type="match status" value="1"/>
</dbReference>
<dbReference type="PANTHER" id="PTHR31157">
    <property type="entry name" value="SCP DOMAIN-CONTAINING PROTEIN"/>
    <property type="match status" value="1"/>
</dbReference>